<organism evidence="2 3">
    <name type="scientific">Jiangella rhizosphaerae</name>
    <dbReference type="NCBI Taxonomy" id="2293569"/>
    <lineage>
        <taxon>Bacteria</taxon>
        <taxon>Bacillati</taxon>
        <taxon>Actinomycetota</taxon>
        <taxon>Actinomycetes</taxon>
        <taxon>Jiangellales</taxon>
        <taxon>Jiangellaceae</taxon>
        <taxon>Jiangella</taxon>
    </lineage>
</organism>
<feature type="non-terminal residue" evidence="2">
    <location>
        <position position="262"/>
    </location>
</feature>
<evidence type="ECO:0000259" key="1">
    <source>
        <dbReference type="SMART" id="SM00382"/>
    </source>
</evidence>
<dbReference type="SUPFAM" id="SSF52540">
    <property type="entry name" value="P-loop containing nucleoside triphosphate hydrolases"/>
    <property type="match status" value="1"/>
</dbReference>
<evidence type="ECO:0000313" key="2">
    <source>
        <dbReference type="EMBL" id="RIQ36952.1"/>
    </source>
</evidence>
<name>A0A418KXU8_9ACTN</name>
<dbReference type="EMBL" id="QUAL01000014">
    <property type="protein sequence ID" value="RIQ36952.1"/>
    <property type="molecule type" value="Genomic_DNA"/>
</dbReference>
<keyword evidence="3" id="KW-1185">Reference proteome</keyword>
<evidence type="ECO:0000313" key="3">
    <source>
        <dbReference type="Proteomes" id="UP000284057"/>
    </source>
</evidence>
<protein>
    <submittedName>
        <fullName evidence="2">LuxR family transcriptional regulator</fullName>
    </submittedName>
</protein>
<reference evidence="2 3" key="1">
    <citation type="submission" date="2018-09" db="EMBL/GenBank/DDBJ databases">
        <title>Isolation, diversity and antifungal activity of actinobacteria from wheat.</title>
        <authorList>
            <person name="Han C."/>
        </authorList>
    </citation>
    <scope>NUCLEOTIDE SEQUENCE [LARGE SCALE GENOMIC DNA]</scope>
    <source>
        <strain evidence="2 3">NEAU-YY265</strain>
    </source>
</reference>
<proteinExistence type="predicted"/>
<dbReference type="InterPro" id="IPR003593">
    <property type="entry name" value="AAA+_ATPase"/>
</dbReference>
<gene>
    <name evidence="2" type="ORF">DY240_01385</name>
</gene>
<feature type="domain" description="AAA+ ATPase" evidence="1">
    <location>
        <begin position="49"/>
        <end position="209"/>
    </location>
</feature>
<sequence>MADDDASATRLRPQRRASSLFKSKLRAPARPDHYVRRIRLIALLDDAVTAPLTVVVAPAGAGKTSLLAAWAAETTTPTAWLSLDESDRDGAQLWAGLTAALETMRPGCGDRSAPLFRRPGTLADGVRVLLDDLDAGDAGAAGERDDPPVVLVVDDLHLVQDDGPIAETLAQFLQHLPSWLHVVLISRRDPPLPMDRLRARGQLREVRFAELRFVADEAERMLSTLVPTMPGDQVAATSRRARGWAAGLRLGALAVRAAQARP</sequence>
<comment type="caution">
    <text evidence="2">The sequence shown here is derived from an EMBL/GenBank/DDBJ whole genome shotgun (WGS) entry which is preliminary data.</text>
</comment>
<dbReference type="InterPro" id="IPR027417">
    <property type="entry name" value="P-loop_NTPase"/>
</dbReference>
<dbReference type="Gene3D" id="3.40.50.300">
    <property type="entry name" value="P-loop containing nucleotide triphosphate hydrolases"/>
    <property type="match status" value="1"/>
</dbReference>
<dbReference type="Proteomes" id="UP000284057">
    <property type="component" value="Unassembled WGS sequence"/>
</dbReference>
<accession>A0A418KXU8</accession>
<dbReference type="SMART" id="SM00382">
    <property type="entry name" value="AAA"/>
    <property type="match status" value="1"/>
</dbReference>
<dbReference type="AlphaFoldDB" id="A0A418KXU8"/>